<feature type="transmembrane region" description="Helical" evidence="1">
    <location>
        <begin position="12"/>
        <end position="36"/>
    </location>
</feature>
<accession>A0A916J991</accession>
<gene>
    <name evidence="2" type="ORF">DYBT9275_01124</name>
</gene>
<proteinExistence type="predicted"/>
<dbReference type="Proteomes" id="UP000680038">
    <property type="component" value="Unassembled WGS sequence"/>
</dbReference>
<keyword evidence="3" id="KW-1185">Reference proteome</keyword>
<organism evidence="2 3">
    <name type="scientific">Dyadobacter helix</name>
    <dbReference type="NCBI Taxonomy" id="2822344"/>
    <lineage>
        <taxon>Bacteria</taxon>
        <taxon>Pseudomonadati</taxon>
        <taxon>Bacteroidota</taxon>
        <taxon>Cytophagia</taxon>
        <taxon>Cytophagales</taxon>
        <taxon>Spirosomataceae</taxon>
        <taxon>Dyadobacter</taxon>
    </lineage>
</organism>
<dbReference type="RefSeq" id="WP_215237813.1">
    <property type="nucleotide sequence ID" value="NZ_CAJRAF010000001.1"/>
</dbReference>
<keyword evidence="1" id="KW-0812">Transmembrane</keyword>
<evidence type="ECO:0000313" key="3">
    <source>
        <dbReference type="Proteomes" id="UP000680038"/>
    </source>
</evidence>
<evidence type="ECO:0000313" key="2">
    <source>
        <dbReference type="EMBL" id="CAG4993203.1"/>
    </source>
</evidence>
<name>A0A916J991_9BACT</name>
<keyword evidence="1" id="KW-0472">Membrane</keyword>
<reference evidence="2" key="1">
    <citation type="submission" date="2021-04" db="EMBL/GenBank/DDBJ databases">
        <authorList>
            <person name="Rodrigo-Torres L."/>
            <person name="Arahal R. D."/>
            <person name="Lucena T."/>
        </authorList>
    </citation>
    <scope>NUCLEOTIDE SEQUENCE</scope>
    <source>
        <strain evidence="2">CECT 9275</strain>
    </source>
</reference>
<dbReference type="AlphaFoldDB" id="A0A916J991"/>
<protein>
    <submittedName>
        <fullName evidence="2">Uncharacterized protein</fullName>
    </submittedName>
</protein>
<keyword evidence="1" id="KW-1133">Transmembrane helix</keyword>
<comment type="caution">
    <text evidence="2">The sequence shown here is derived from an EMBL/GenBank/DDBJ whole genome shotgun (WGS) entry which is preliminary data.</text>
</comment>
<sequence>MPRRRNARLKKKIITAVKWLSAILPVVTFVYILYYYHQFDFLFKQDGKVVKTVVLNEAGSGGQSQNVATEVLKQVKVASNEWHSVGGIAVHDVTIENNSDQALTGVEIEFKYLSETQSVLTTKVITIKSALPAKKVTKVPEVSVGYINRSVTGCDTRIIRAFY</sequence>
<dbReference type="EMBL" id="CAJRAF010000001">
    <property type="protein sequence ID" value="CAG4993203.1"/>
    <property type="molecule type" value="Genomic_DNA"/>
</dbReference>
<evidence type="ECO:0000256" key="1">
    <source>
        <dbReference type="SAM" id="Phobius"/>
    </source>
</evidence>